<dbReference type="GeneID" id="117151381"/>
<organism evidence="1 3">
    <name type="scientific">Bombus impatiens</name>
    <name type="common">Bumblebee</name>
    <dbReference type="NCBI Taxonomy" id="132113"/>
    <lineage>
        <taxon>Eukaryota</taxon>
        <taxon>Metazoa</taxon>
        <taxon>Ecdysozoa</taxon>
        <taxon>Arthropoda</taxon>
        <taxon>Hexapoda</taxon>
        <taxon>Insecta</taxon>
        <taxon>Pterygota</taxon>
        <taxon>Neoptera</taxon>
        <taxon>Endopterygota</taxon>
        <taxon>Hymenoptera</taxon>
        <taxon>Apocrita</taxon>
        <taxon>Aculeata</taxon>
        <taxon>Apoidea</taxon>
        <taxon>Anthophila</taxon>
        <taxon>Apidae</taxon>
        <taxon>Bombus</taxon>
        <taxon>Pyrobombus</taxon>
    </lineage>
</organism>
<evidence type="ECO:0000313" key="3">
    <source>
        <dbReference type="RefSeq" id="XP_033175476.1"/>
    </source>
</evidence>
<dbReference type="AlphaFoldDB" id="A0A6P8LPC4"/>
<dbReference type="OrthoDB" id="7607195at2759"/>
<accession>A0A6P8LPC4</accession>
<dbReference type="RefSeq" id="XP_033175476.1">
    <property type="nucleotide sequence ID" value="XM_033319585.1"/>
</dbReference>
<reference evidence="2 3" key="1">
    <citation type="submission" date="2025-04" db="UniProtKB">
        <authorList>
            <consortium name="RefSeq"/>
        </authorList>
    </citation>
    <scope>IDENTIFICATION</scope>
</reference>
<evidence type="ECO:0000313" key="2">
    <source>
        <dbReference type="RefSeq" id="XP_033175475.1"/>
    </source>
</evidence>
<sequence length="141" mass="16430">MALADNVVITKLRHWYQKSLLTSYKHFRFRTIQVSYNSIVCNSVEHVKFCAWKLRFADSIDFLLPFEENCCRIASNACQSFTVSILLVNRSALNGLKNSEVAILTRGTKNAEDYRKSFETANCKHRWMRMTLKRNNNSLID</sequence>
<keyword evidence="1" id="KW-1185">Reference proteome</keyword>
<gene>
    <name evidence="2 3" type="primary">LOC117151381</name>
</gene>
<proteinExistence type="predicted"/>
<protein>
    <submittedName>
        <fullName evidence="2">Uncharacterized protein LOC117151381 isoform X1</fullName>
    </submittedName>
    <submittedName>
        <fullName evidence="3">Uncharacterized protein LOC117151381 isoform X2</fullName>
    </submittedName>
</protein>
<dbReference type="RefSeq" id="XP_033175475.1">
    <property type="nucleotide sequence ID" value="XM_033319584.1"/>
</dbReference>
<dbReference type="Proteomes" id="UP000515180">
    <property type="component" value="Unplaced"/>
</dbReference>
<evidence type="ECO:0000313" key="1">
    <source>
        <dbReference type="Proteomes" id="UP000515180"/>
    </source>
</evidence>
<name>A0A6P8LPC4_BOMIM</name>